<feature type="domain" description="2Fe-2S ferredoxin-type" evidence="6">
    <location>
        <begin position="1"/>
        <end position="78"/>
    </location>
</feature>
<dbReference type="PROSITE" id="PS51839">
    <property type="entry name" value="4FE4S_HC3"/>
    <property type="match status" value="1"/>
</dbReference>
<keyword evidence="3" id="KW-0677">Repeat</keyword>
<feature type="domain" description="4Fe-4S His(Cys)3-ligated-type" evidence="8">
    <location>
        <begin position="78"/>
        <end position="117"/>
    </location>
</feature>
<dbReference type="Pfam" id="PF13510">
    <property type="entry name" value="Fer2_4"/>
    <property type="match status" value="1"/>
</dbReference>
<dbReference type="PANTHER" id="PTHR11615">
    <property type="entry name" value="NITRATE, FORMATE, IRON DEHYDROGENASE"/>
    <property type="match status" value="1"/>
</dbReference>
<gene>
    <name evidence="9" type="ORF">CM240_0483</name>
</gene>
<dbReference type="EC" id="1.12.7.2" evidence="9"/>
<dbReference type="KEGG" id="clt:CM240_0483"/>
<dbReference type="InterPro" id="IPR036991">
    <property type="entry name" value="Fe_hydrogenase_ssu_sf"/>
</dbReference>
<dbReference type="Pfam" id="PF02256">
    <property type="entry name" value="Fe_hyd_SSU"/>
    <property type="match status" value="1"/>
</dbReference>
<evidence type="ECO:0000259" key="6">
    <source>
        <dbReference type="PROSITE" id="PS51085"/>
    </source>
</evidence>
<dbReference type="Gene3D" id="3.40.950.10">
    <property type="entry name" value="Fe-only Hydrogenase (Larger Subunit), Chain L, domain 3"/>
    <property type="match status" value="1"/>
</dbReference>
<keyword evidence="1" id="KW-0004">4Fe-4S</keyword>
<evidence type="ECO:0000256" key="2">
    <source>
        <dbReference type="ARBA" id="ARBA00022723"/>
    </source>
</evidence>
<dbReference type="Proteomes" id="UP000019426">
    <property type="component" value="Chromosome M2/40_rep1"/>
</dbReference>
<evidence type="ECO:0000256" key="4">
    <source>
        <dbReference type="ARBA" id="ARBA00023004"/>
    </source>
</evidence>
<name>W6RTN0_9CLOT</name>
<dbReference type="Gene3D" id="3.10.20.740">
    <property type="match status" value="1"/>
</dbReference>
<organism evidence="9 10">
    <name type="scientific">Clostridium bornimense</name>
    <dbReference type="NCBI Taxonomy" id="1216932"/>
    <lineage>
        <taxon>Bacteria</taxon>
        <taxon>Bacillati</taxon>
        <taxon>Bacillota</taxon>
        <taxon>Clostridia</taxon>
        <taxon>Eubacteriales</taxon>
        <taxon>Clostridiaceae</taxon>
        <taxon>Clostridium</taxon>
    </lineage>
</organism>
<reference evidence="9 10" key="1">
    <citation type="submission" date="2013-11" db="EMBL/GenBank/DDBJ databases">
        <title>Complete genome sequence of Clostridum sp. M2/40.</title>
        <authorList>
            <person name="Wibberg D."/>
            <person name="Puehler A."/>
            <person name="Schlueter A."/>
        </authorList>
    </citation>
    <scope>NUCLEOTIDE SEQUENCE [LARGE SCALE GENOMIC DNA]</scope>
    <source>
        <strain evidence="10">M2/40</strain>
    </source>
</reference>
<dbReference type="GO" id="GO:0005506">
    <property type="term" value="F:iron ion binding"/>
    <property type="evidence" value="ECO:0007669"/>
    <property type="project" value="InterPro"/>
</dbReference>
<dbReference type="InterPro" id="IPR013352">
    <property type="entry name" value="Fe_hydrogenase_subset"/>
</dbReference>
<evidence type="ECO:0000256" key="1">
    <source>
        <dbReference type="ARBA" id="ARBA00022485"/>
    </source>
</evidence>
<dbReference type="NCBIfam" id="TIGR02512">
    <property type="entry name" value="FeFe_hydrog_A"/>
    <property type="match status" value="1"/>
</dbReference>
<evidence type="ECO:0000259" key="7">
    <source>
        <dbReference type="PROSITE" id="PS51379"/>
    </source>
</evidence>
<dbReference type="GO" id="GO:0051539">
    <property type="term" value="F:4 iron, 4 sulfur cluster binding"/>
    <property type="evidence" value="ECO:0007669"/>
    <property type="project" value="UniProtKB-KW"/>
</dbReference>
<dbReference type="InterPro" id="IPR050340">
    <property type="entry name" value="Cytosolic_Fe-S_CAF"/>
</dbReference>
<dbReference type="GO" id="GO:0008901">
    <property type="term" value="F:ferredoxin hydrogenase activity"/>
    <property type="evidence" value="ECO:0007669"/>
    <property type="project" value="UniProtKB-EC"/>
</dbReference>
<evidence type="ECO:0000256" key="5">
    <source>
        <dbReference type="ARBA" id="ARBA00023014"/>
    </source>
</evidence>
<dbReference type="STRING" id="1216932.CM240_0483"/>
<accession>W6RTN0</accession>
<dbReference type="Gene3D" id="4.10.260.20">
    <property type="entry name" value="Iron hydrogenase, small subunit"/>
    <property type="match status" value="1"/>
</dbReference>
<dbReference type="HOGENOM" id="CLU_018240_2_1_9"/>
<dbReference type="Gene3D" id="3.30.70.20">
    <property type="match status" value="1"/>
</dbReference>
<dbReference type="RefSeq" id="WP_044036123.1">
    <property type="nucleotide sequence ID" value="NZ_HG917868.1"/>
</dbReference>
<dbReference type="InterPro" id="IPR001041">
    <property type="entry name" value="2Fe-2S_ferredoxin-type"/>
</dbReference>
<evidence type="ECO:0000256" key="3">
    <source>
        <dbReference type="ARBA" id="ARBA00022737"/>
    </source>
</evidence>
<dbReference type="CDD" id="cd00207">
    <property type="entry name" value="fer2"/>
    <property type="match status" value="1"/>
</dbReference>
<proteinExistence type="predicted"/>
<dbReference type="eggNOG" id="COG3383">
    <property type="taxonomic scope" value="Bacteria"/>
</dbReference>
<dbReference type="InterPro" id="IPR004108">
    <property type="entry name" value="Fe_hydrogenase_lsu_C"/>
</dbReference>
<dbReference type="EMBL" id="HG917868">
    <property type="protein sequence ID" value="CDM67648.1"/>
    <property type="molecule type" value="Genomic_DNA"/>
</dbReference>
<dbReference type="SUPFAM" id="SSF54862">
    <property type="entry name" value="4Fe-4S ferredoxins"/>
    <property type="match status" value="1"/>
</dbReference>
<dbReference type="PATRIC" id="fig|1216932.3.peg.468"/>
<dbReference type="Pfam" id="PF12838">
    <property type="entry name" value="Fer4_7"/>
    <property type="match status" value="1"/>
</dbReference>
<dbReference type="InterPro" id="IPR009016">
    <property type="entry name" value="Fe_hydrogenase"/>
</dbReference>
<keyword evidence="9" id="KW-0560">Oxidoreductase</keyword>
<sequence>MGVITINGKEIQFSGEPTILEVATENHIDISTLCFLEECSDIGTCGVCVVEIQGKDQLFKACVAKAEDGMIVETKTPKVEEEIKSRLSAILDKHNFKCGPCKRKENCELLKLIIKHRARASKPFIVKDPQEYIDDRSKSIVIDRSKCVMCGRCVEACKNKTNTESIKFQTKDNKDIIAPEKFKCFDDTKCLLCGQCVIACPVDALYEKSHLDRVKEALEDPKKHVIVAMAPSIRTSMGEMFKMGYGVDVTGKLYTALRILGFDKVFDINFGADLTIVEEATELVDRIKNNGKFPMFTSCCSSWVRLVENYYPELLDNLSSTKSPQQIFGTASKTYYPKIEGLDPKDVFTVTIMPCTAKKYEADREGMENYGIRNIDAVLTTRELAKMIKDSKIDFKNLEDGKVDEAMGLYTGAGAIFGVTGGVMEATLRTAKDLLEGKSLPDVDYEDVRGFKGIKEATVEMAGKEYNVAVINGAANLFEFINSGKINEKQYHFIEVMACPGGCIDGGGQPHVPSMDRFNFLIKDLRSSVLYTQDRELPRRKAHKNAAILKMYESYMGKPGEGLAHDILHFKYKK</sequence>
<keyword evidence="4" id="KW-0408">Iron</keyword>
<dbReference type="Gene3D" id="3.40.50.1780">
    <property type="match status" value="1"/>
</dbReference>
<keyword evidence="2" id="KW-0479">Metal-binding</keyword>
<feature type="domain" description="4Fe-4S ferredoxin-type" evidence="7">
    <location>
        <begin position="180"/>
        <end position="210"/>
    </location>
</feature>
<dbReference type="SMART" id="SM00902">
    <property type="entry name" value="Fe_hyd_SSU"/>
    <property type="match status" value="1"/>
</dbReference>
<protein>
    <submittedName>
        <fullName evidence="9">Iron hydrogenase 1</fullName>
        <ecNumber evidence="9">1.12.7.2</ecNumber>
    </submittedName>
</protein>
<dbReference type="OrthoDB" id="9805142at2"/>
<keyword evidence="5" id="KW-0411">Iron-sulfur</keyword>
<dbReference type="InterPro" id="IPR055150">
    <property type="entry name" value="Fe_hydrogense_Fe-S_bd"/>
</dbReference>
<dbReference type="eggNOG" id="COG4624">
    <property type="taxonomic scope" value="Bacteria"/>
</dbReference>
<dbReference type="InterPro" id="IPR017900">
    <property type="entry name" value="4Fe4S_Fe_S_CS"/>
</dbReference>
<evidence type="ECO:0000313" key="10">
    <source>
        <dbReference type="Proteomes" id="UP000019426"/>
    </source>
</evidence>
<dbReference type="InterPro" id="IPR019574">
    <property type="entry name" value="NADH_UbQ_OxRdtase_Gsu_4Fe4S-bd"/>
</dbReference>
<keyword evidence="10" id="KW-1185">Reference proteome</keyword>
<dbReference type="InterPro" id="IPR017896">
    <property type="entry name" value="4Fe4S_Fe-S-bd"/>
</dbReference>
<dbReference type="Pfam" id="PF22609">
    <property type="entry name" value="Fe_hydrogense_Fe-S_bd"/>
    <property type="match status" value="1"/>
</dbReference>
<evidence type="ECO:0000313" key="9">
    <source>
        <dbReference type="EMBL" id="CDM67648.1"/>
    </source>
</evidence>
<feature type="domain" description="4Fe-4S ferredoxin-type" evidence="7">
    <location>
        <begin position="138"/>
        <end position="167"/>
    </location>
</feature>
<dbReference type="SUPFAM" id="SSF54292">
    <property type="entry name" value="2Fe-2S ferredoxin-like"/>
    <property type="match status" value="1"/>
</dbReference>
<dbReference type="PROSITE" id="PS51379">
    <property type="entry name" value="4FE4S_FER_2"/>
    <property type="match status" value="2"/>
</dbReference>
<dbReference type="NCBIfam" id="NF040762">
    <property type="entry name" value="Hydr_FeFe_Clost"/>
    <property type="match status" value="1"/>
</dbReference>
<dbReference type="FunFam" id="3.30.70.20:FF:000035">
    <property type="entry name" value="Iron hydrogenase 1"/>
    <property type="match status" value="1"/>
</dbReference>
<dbReference type="Pfam" id="PF02906">
    <property type="entry name" value="Fe_hyd_lg_C"/>
    <property type="match status" value="1"/>
</dbReference>
<dbReference type="InterPro" id="IPR036010">
    <property type="entry name" value="2Fe-2S_ferredoxin-like_sf"/>
</dbReference>
<dbReference type="PROSITE" id="PS00198">
    <property type="entry name" value="4FE4S_FER_1"/>
    <property type="match status" value="1"/>
</dbReference>
<dbReference type="InterPro" id="IPR003149">
    <property type="entry name" value="Fe_hydrogenase_ssu"/>
</dbReference>
<dbReference type="PROSITE" id="PS51085">
    <property type="entry name" value="2FE2S_FER_2"/>
    <property type="match status" value="1"/>
</dbReference>
<dbReference type="SUPFAM" id="SSF53920">
    <property type="entry name" value="Fe-only hydrogenase"/>
    <property type="match status" value="1"/>
</dbReference>
<evidence type="ECO:0000259" key="8">
    <source>
        <dbReference type="PROSITE" id="PS51839"/>
    </source>
</evidence>
<dbReference type="AlphaFoldDB" id="W6RTN0"/>